<proteinExistence type="predicted"/>
<protein>
    <recommendedName>
        <fullName evidence="4">DUF4436 domain-containing protein</fullName>
    </recommendedName>
</protein>
<keyword evidence="3" id="KW-1185">Reference proteome</keyword>
<keyword evidence="1" id="KW-1133">Transmembrane helix</keyword>
<keyword evidence="1" id="KW-0812">Transmembrane</keyword>
<gene>
    <name evidence="2" type="ORF">NF556_10005</name>
</gene>
<dbReference type="EMBL" id="CP099489">
    <property type="protein sequence ID" value="USQ81950.1"/>
    <property type="molecule type" value="Genomic_DNA"/>
</dbReference>
<feature type="transmembrane region" description="Helical" evidence="1">
    <location>
        <begin position="147"/>
        <end position="168"/>
    </location>
</feature>
<evidence type="ECO:0000313" key="3">
    <source>
        <dbReference type="Proteomes" id="UP001056455"/>
    </source>
</evidence>
<dbReference type="Proteomes" id="UP001056455">
    <property type="component" value="Chromosome"/>
</dbReference>
<sequence>MLETVGGRTVSQGWGLFRSVMLVVMGVIIIGVWLTATRPASMADLQKALSSGQLSQVELVGELEPAAAGTSLVDIVWQDGLFARYTTVQQTSAGVLPEAPPPAPWPTSVVGSDLRDVLTASTPTGQLQVTSREVHAGSHGVLFEWRVSTWVAVAFMAWVLTVLVTLIVGPEPRRATRWAWFWLICGTGPFALVLFPLFGLAGAGKPLEPTGRRLTGGWAFLIAVLFPKPYL</sequence>
<reference evidence="2" key="1">
    <citation type="submission" date="2022-06" db="EMBL/GenBank/DDBJ databases">
        <title>Ornithinimicrobium HY1793.</title>
        <authorList>
            <person name="Huang Y."/>
        </authorList>
    </citation>
    <scope>NUCLEOTIDE SEQUENCE</scope>
    <source>
        <strain evidence="2">HY1793</strain>
    </source>
</reference>
<feature type="transmembrane region" description="Helical" evidence="1">
    <location>
        <begin position="180"/>
        <end position="202"/>
    </location>
</feature>
<name>A0ABY4Z095_9MICO</name>
<organism evidence="2 3">
    <name type="scientific">Ornithinimicrobium faecis</name>
    <dbReference type="NCBI Taxonomy" id="2934158"/>
    <lineage>
        <taxon>Bacteria</taxon>
        <taxon>Bacillati</taxon>
        <taxon>Actinomycetota</taxon>
        <taxon>Actinomycetes</taxon>
        <taxon>Micrococcales</taxon>
        <taxon>Ornithinimicrobiaceae</taxon>
        <taxon>Ornithinimicrobium</taxon>
    </lineage>
</organism>
<evidence type="ECO:0008006" key="4">
    <source>
        <dbReference type="Google" id="ProtNLM"/>
    </source>
</evidence>
<dbReference type="RefSeq" id="WP_252595482.1">
    <property type="nucleotide sequence ID" value="NZ_CP099489.1"/>
</dbReference>
<evidence type="ECO:0000313" key="2">
    <source>
        <dbReference type="EMBL" id="USQ81950.1"/>
    </source>
</evidence>
<accession>A0ABY4Z095</accession>
<feature type="transmembrane region" description="Helical" evidence="1">
    <location>
        <begin position="16"/>
        <end position="36"/>
    </location>
</feature>
<evidence type="ECO:0000256" key="1">
    <source>
        <dbReference type="SAM" id="Phobius"/>
    </source>
</evidence>
<keyword evidence="1" id="KW-0472">Membrane</keyword>